<feature type="compositionally biased region" description="Low complexity" evidence="1">
    <location>
        <begin position="61"/>
        <end position="76"/>
    </location>
</feature>
<accession>A0A9N7W3D4</accession>
<dbReference type="Proteomes" id="UP001153269">
    <property type="component" value="Unassembled WGS sequence"/>
</dbReference>
<evidence type="ECO:0000313" key="3">
    <source>
        <dbReference type="Proteomes" id="UP001153269"/>
    </source>
</evidence>
<proteinExistence type="predicted"/>
<reference evidence="2" key="1">
    <citation type="submission" date="2020-03" db="EMBL/GenBank/DDBJ databases">
        <authorList>
            <person name="Weist P."/>
        </authorList>
    </citation>
    <scope>NUCLEOTIDE SEQUENCE</scope>
</reference>
<gene>
    <name evidence="2" type="ORF">PLEPLA_LOCUS47222</name>
</gene>
<dbReference type="EMBL" id="CADEAL010004429">
    <property type="protein sequence ID" value="CAB1459385.1"/>
    <property type="molecule type" value="Genomic_DNA"/>
</dbReference>
<sequence length="116" mass="12654">MRQKHVTAPTHLAASSNQETGVCADGRGLLVLLRRGGFQPEHREEDGGEDRDRSSRDPDSVSRSSPSSSSSSSSSSCHHFLQELCVSMHFLPRTIHAPCTHHLLRALPLSLLLCGQ</sequence>
<comment type="caution">
    <text evidence="2">The sequence shown here is derived from an EMBL/GenBank/DDBJ whole genome shotgun (WGS) entry which is preliminary data.</text>
</comment>
<evidence type="ECO:0000313" key="2">
    <source>
        <dbReference type="EMBL" id="CAB1459385.1"/>
    </source>
</evidence>
<organism evidence="2 3">
    <name type="scientific">Pleuronectes platessa</name>
    <name type="common">European plaice</name>
    <dbReference type="NCBI Taxonomy" id="8262"/>
    <lineage>
        <taxon>Eukaryota</taxon>
        <taxon>Metazoa</taxon>
        <taxon>Chordata</taxon>
        <taxon>Craniata</taxon>
        <taxon>Vertebrata</taxon>
        <taxon>Euteleostomi</taxon>
        <taxon>Actinopterygii</taxon>
        <taxon>Neopterygii</taxon>
        <taxon>Teleostei</taxon>
        <taxon>Neoteleostei</taxon>
        <taxon>Acanthomorphata</taxon>
        <taxon>Carangaria</taxon>
        <taxon>Pleuronectiformes</taxon>
        <taxon>Pleuronectoidei</taxon>
        <taxon>Pleuronectidae</taxon>
        <taxon>Pleuronectes</taxon>
    </lineage>
</organism>
<dbReference type="AlphaFoldDB" id="A0A9N7W3D4"/>
<feature type="compositionally biased region" description="Basic and acidic residues" evidence="1">
    <location>
        <begin position="40"/>
        <end position="60"/>
    </location>
</feature>
<name>A0A9N7W3D4_PLEPL</name>
<evidence type="ECO:0000256" key="1">
    <source>
        <dbReference type="SAM" id="MobiDB-lite"/>
    </source>
</evidence>
<protein>
    <submittedName>
        <fullName evidence="2">Uncharacterized protein</fullName>
    </submittedName>
</protein>
<keyword evidence="3" id="KW-1185">Reference proteome</keyword>
<feature type="region of interest" description="Disordered" evidence="1">
    <location>
        <begin position="35"/>
        <end position="76"/>
    </location>
</feature>